<dbReference type="Gene3D" id="1.20.1530.20">
    <property type="match status" value="1"/>
</dbReference>
<name>A0A8A4TU27_SULCO</name>
<keyword evidence="8 11" id="KW-0472">Membrane</keyword>
<evidence type="ECO:0000256" key="4">
    <source>
        <dbReference type="ARBA" id="ARBA00022692"/>
    </source>
</evidence>
<dbReference type="AlphaFoldDB" id="A0A8A4TU27"/>
<feature type="transmembrane region" description="Helical" evidence="11">
    <location>
        <begin position="301"/>
        <end position="325"/>
    </location>
</feature>
<evidence type="ECO:0000256" key="1">
    <source>
        <dbReference type="ARBA" id="ARBA00004141"/>
    </source>
</evidence>
<evidence type="ECO:0000256" key="3">
    <source>
        <dbReference type="ARBA" id="ARBA00022449"/>
    </source>
</evidence>
<feature type="transmembrane region" description="Helical" evidence="11">
    <location>
        <begin position="482"/>
        <end position="503"/>
    </location>
</feature>
<dbReference type="GO" id="GO:0006814">
    <property type="term" value="P:sodium ion transport"/>
    <property type="evidence" value="ECO:0007669"/>
    <property type="project" value="UniProtKB-KW"/>
</dbReference>
<dbReference type="InterPro" id="IPR006153">
    <property type="entry name" value="Cation/H_exchanger_TM"/>
</dbReference>
<dbReference type="PROSITE" id="PS51257">
    <property type="entry name" value="PROKAR_LIPOPROTEIN"/>
    <property type="match status" value="1"/>
</dbReference>
<feature type="transmembrane region" description="Helical" evidence="11">
    <location>
        <begin position="233"/>
        <end position="253"/>
    </location>
</feature>
<evidence type="ECO:0000256" key="2">
    <source>
        <dbReference type="ARBA" id="ARBA00022448"/>
    </source>
</evidence>
<protein>
    <submittedName>
        <fullName evidence="13">Cation:proton antiporter</fullName>
    </submittedName>
</protein>
<dbReference type="GO" id="GO:0015297">
    <property type="term" value="F:antiporter activity"/>
    <property type="evidence" value="ECO:0007669"/>
    <property type="project" value="UniProtKB-KW"/>
</dbReference>
<keyword evidence="3" id="KW-0050">Antiport</keyword>
<feature type="transmembrane region" description="Helical" evidence="11">
    <location>
        <begin position="265"/>
        <end position="289"/>
    </location>
</feature>
<evidence type="ECO:0000313" key="13">
    <source>
        <dbReference type="EMBL" id="QTD52542.1"/>
    </source>
</evidence>
<feature type="region of interest" description="Disordered" evidence="10">
    <location>
        <begin position="70"/>
        <end position="90"/>
    </location>
</feature>
<accession>A0A8A4TU27</accession>
<keyword evidence="14" id="KW-1185">Reference proteome</keyword>
<keyword evidence="5 11" id="KW-1133">Transmembrane helix</keyword>
<dbReference type="KEGG" id="scor:J3U87_08720"/>
<feature type="transmembrane region" description="Helical" evidence="11">
    <location>
        <begin position="200"/>
        <end position="227"/>
    </location>
</feature>
<evidence type="ECO:0000256" key="7">
    <source>
        <dbReference type="ARBA" id="ARBA00023065"/>
    </source>
</evidence>
<dbReference type="PANTHER" id="PTHR43562">
    <property type="entry name" value="NAPA-TYPE SODIUM/HYDROGEN ANTIPORTER"/>
    <property type="match status" value="1"/>
</dbReference>
<feature type="transmembrane region" description="Helical" evidence="11">
    <location>
        <begin position="390"/>
        <end position="409"/>
    </location>
</feature>
<dbReference type="Pfam" id="PF00999">
    <property type="entry name" value="Na_H_Exchanger"/>
    <property type="match status" value="1"/>
</dbReference>
<evidence type="ECO:0000256" key="5">
    <source>
        <dbReference type="ARBA" id="ARBA00022989"/>
    </source>
</evidence>
<evidence type="ECO:0000256" key="9">
    <source>
        <dbReference type="ARBA" id="ARBA00023201"/>
    </source>
</evidence>
<reference evidence="13" key="1">
    <citation type="submission" date="2021-03" db="EMBL/GenBank/DDBJ databases">
        <title>Acanthopleuribacteraceae sp. M133.</title>
        <authorList>
            <person name="Wang G."/>
        </authorList>
    </citation>
    <scope>NUCLEOTIDE SEQUENCE</scope>
    <source>
        <strain evidence="13">M133</strain>
    </source>
</reference>
<keyword evidence="6" id="KW-0915">Sodium</keyword>
<dbReference type="PANTHER" id="PTHR43562:SF3">
    <property type="entry name" value="SODIUM ION_PROTON EXCHANGER (EUROFUNG)"/>
    <property type="match status" value="1"/>
</dbReference>
<feature type="transmembrane region" description="Helical" evidence="11">
    <location>
        <begin position="128"/>
        <end position="149"/>
    </location>
</feature>
<evidence type="ECO:0000256" key="6">
    <source>
        <dbReference type="ARBA" id="ARBA00023053"/>
    </source>
</evidence>
<proteinExistence type="predicted"/>
<keyword evidence="2" id="KW-0813">Transport</keyword>
<evidence type="ECO:0000256" key="11">
    <source>
        <dbReference type="SAM" id="Phobius"/>
    </source>
</evidence>
<sequence>MLIPRSTTRFGAERLRPSVGFWILALVASIGTACFPLAEIETPAATSSVSAPYGAATLFSDRANIESESVPHERAAAADEPLETGQEPHQGDHGITHQMMVLVLQLAFIVIAARIGGELFERYLKQPAVLGELCAGMVIGPYALGPYLTVIGGDPLFPLLVGQSLPVSAALYGVATIASIVLLFLVGLETDFPQFVRYAGPGAAVGIGGVLGSFITGDLCYVLYAGVSFMDPAALFMGAVSTATSVGITARVLSEKKKLDAPEGTTILAGAVIDDVLGILILAVVGGIAEAHGAAQGEVDWTHISWIAVKAFGFWIVATAIGIALSKRVVASITWFKAPQAATTLSFGLALLLAGIAETFGLAMIIGAYIMGLSLSKEPISHYLERSLTPVSACLVPVFFAVMGMLVNFEAMGGALLFGIVYSVVAVFSKVLGSGIPCFLVGFNALGASRIGLGMLPRGEVALIVAGVGLSAGYIGDDMFGVVIMMTLITTLMAPPGLVALFAHEGEGLAQPKDLRVEEAPKGKREKLIYIDGLTWANHDLLIQSLRQAFEDKGFFFRTVRKEAGIYQMSGSYEGERVVVAMRDTKTRLEFKTDAACHELVKAMVETAHVDAQHRISRLRVVEVDLDEVRPAP</sequence>
<keyword evidence="7" id="KW-0406">Ion transport</keyword>
<feature type="transmembrane region" description="Helical" evidence="11">
    <location>
        <begin position="416"/>
        <end position="443"/>
    </location>
</feature>
<feature type="transmembrane region" description="Helical" evidence="11">
    <location>
        <begin position="95"/>
        <end position="116"/>
    </location>
</feature>
<dbReference type="GO" id="GO:1902600">
    <property type="term" value="P:proton transmembrane transport"/>
    <property type="evidence" value="ECO:0007669"/>
    <property type="project" value="InterPro"/>
</dbReference>
<comment type="subcellular location">
    <subcellularLocation>
        <location evidence="1">Membrane</location>
        <topology evidence="1">Multi-pass membrane protein</topology>
    </subcellularLocation>
</comment>
<evidence type="ECO:0000256" key="10">
    <source>
        <dbReference type="SAM" id="MobiDB-lite"/>
    </source>
</evidence>
<feature type="domain" description="Cation/H+ exchanger transmembrane" evidence="12">
    <location>
        <begin position="119"/>
        <end position="502"/>
    </location>
</feature>
<dbReference type="RefSeq" id="WP_237382648.1">
    <property type="nucleotide sequence ID" value="NZ_CP071793.1"/>
</dbReference>
<keyword evidence="4 11" id="KW-0812">Transmembrane</keyword>
<feature type="transmembrane region" description="Helical" evidence="11">
    <location>
        <begin position="21"/>
        <end position="38"/>
    </location>
</feature>
<evidence type="ECO:0000259" key="12">
    <source>
        <dbReference type="Pfam" id="PF00999"/>
    </source>
</evidence>
<evidence type="ECO:0000313" key="14">
    <source>
        <dbReference type="Proteomes" id="UP000663929"/>
    </source>
</evidence>
<keyword evidence="9" id="KW-0739">Sodium transport</keyword>
<feature type="transmembrane region" description="Helical" evidence="11">
    <location>
        <begin position="345"/>
        <end position="370"/>
    </location>
</feature>
<evidence type="ECO:0000256" key="8">
    <source>
        <dbReference type="ARBA" id="ARBA00023136"/>
    </source>
</evidence>
<dbReference type="GO" id="GO:0016020">
    <property type="term" value="C:membrane"/>
    <property type="evidence" value="ECO:0007669"/>
    <property type="project" value="UniProtKB-SubCell"/>
</dbReference>
<dbReference type="InterPro" id="IPR038770">
    <property type="entry name" value="Na+/solute_symporter_sf"/>
</dbReference>
<dbReference type="EMBL" id="CP071793">
    <property type="protein sequence ID" value="QTD52542.1"/>
    <property type="molecule type" value="Genomic_DNA"/>
</dbReference>
<dbReference type="Proteomes" id="UP000663929">
    <property type="component" value="Chromosome"/>
</dbReference>
<gene>
    <name evidence="13" type="ORF">J3U87_08720</name>
</gene>
<feature type="transmembrane region" description="Helical" evidence="11">
    <location>
        <begin position="455"/>
        <end position="475"/>
    </location>
</feature>
<organism evidence="13 14">
    <name type="scientific">Sulfidibacter corallicola</name>
    <dbReference type="NCBI Taxonomy" id="2818388"/>
    <lineage>
        <taxon>Bacteria</taxon>
        <taxon>Pseudomonadati</taxon>
        <taxon>Acidobacteriota</taxon>
        <taxon>Holophagae</taxon>
        <taxon>Acanthopleuribacterales</taxon>
        <taxon>Acanthopleuribacteraceae</taxon>
        <taxon>Sulfidibacter</taxon>
    </lineage>
</organism>
<feature type="transmembrane region" description="Helical" evidence="11">
    <location>
        <begin position="169"/>
        <end position="188"/>
    </location>
</feature>